<keyword evidence="3 5" id="KW-1133">Transmembrane helix</keyword>
<evidence type="ECO:0000256" key="2">
    <source>
        <dbReference type="ARBA" id="ARBA00022692"/>
    </source>
</evidence>
<dbReference type="CDD" id="cd04179">
    <property type="entry name" value="DPM_DPG-synthase_like"/>
    <property type="match status" value="1"/>
</dbReference>
<dbReference type="PANTHER" id="PTHR10859">
    <property type="entry name" value="GLYCOSYL TRANSFERASE"/>
    <property type="match status" value="1"/>
</dbReference>
<feature type="transmembrane region" description="Helical" evidence="5">
    <location>
        <begin position="221"/>
        <end position="239"/>
    </location>
</feature>
<dbReference type="PANTHER" id="PTHR10859:SF114">
    <property type="entry name" value="DOLICHOL-PHOSPHATE MANNOSYLTRANSFERASE"/>
    <property type="match status" value="1"/>
</dbReference>
<evidence type="ECO:0000259" key="7">
    <source>
        <dbReference type="Pfam" id="PF04138"/>
    </source>
</evidence>
<comment type="subcellular location">
    <subcellularLocation>
        <location evidence="1">Membrane</location>
        <topology evidence="1">Multi-pass membrane protein</topology>
    </subcellularLocation>
</comment>
<name>A0ABW1RVN7_9LACO</name>
<comment type="caution">
    <text evidence="8">The sequence shown here is derived from an EMBL/GenBank/DDBJ whole genome shotgun (WGS) entry which is preliminary data.</text>
</comment>
<feature type="domain" description="Glycosyltransferase 2-like" evidence="6">
    <location>
        <begin position="2"/>
        <end position="121"/>
    </location>
</feature>
<feature type="transmembrane region" description="Helical" evidence="5">
    <location>
        <begin position="192"/>
        <end position="215"/>
    </location>
</feature>
<proteinExistence type="predicted"/>
<dbReference type="Proteomes" id="UP001596158">
    <property type="component" value="Unassembled WGS sequence"/>
</dbReference>
<feature type="transmembrane region" description="Helical" evidence="5">
    <location>
        <begin position="285"/>
        <end position="304"/>
    </location>
</feature>
<dbReference type="InterPro" id="IPR029044">
    <property type="entry name" value="Nucleotide-diphossugar_trans"/>
</dbReference>
<evidence type="ECO:0000256" key="4">
    <source>
        <dbReference type="ARBA" id="ARBA00023136"/>
    </source>
</evidence>
<dbReference type="InterPro" id="IPR007267">
    <property type="entry name" value="GtrA_DPMS_TM"/>
</dbReference>
<evidence type="ECO:0000259" key="6">
    <source>
        <dbReference type="Pfam" id="PF00535"/>
    </source>
</evidence>
<dbReference type="SUPFAM" id="SSF53448">
    <property type="entry name" value="Nucleotide-diphospho-sugar transferases"/>
    <property type="match status" value="1"/>
</dbReference>
<feature type="domain" description="GtrA/DPMS transmembrane" evidence="7">
    <location>
        <begin position="191"/>
        <end position="312"/>
    </location>
</feature>
<feature type="transmembrane region" description="Helical" evidence="5">
    <location>
        <begin position="259"/>
        <end position="279"/>
    </location>
</feature>
<accession>A0ABW1RVN7</accession>
<evidence type="ECO:0000313" key="8">
    <source>
        <dbReference type="EMBL" id="MFC6179518.1"/>
    </source>
</evidence>
<dbReference type="Pfam" id="PF04138">
    <property type="entry name" value="GtrA_DPMS_TM"/>
    <property type="match status" value="1"/>
</dbReference>
<evidence type="ECO:0000313" key="9">
    <source>
        <dbReference type="Proteomes" id="UP001596158"/>
    </source>
</evidence>
<sequence>MNDGSEDDLIFSKIQQNYSKVKILTHEKNRGKGQALKTGFNFILTNKTNIKGVATIDSDGQHKVVDLKKLEHHFMKHMNDLIIGSRNFGKDVPLRSKVGNIVTNQLVNLLTGIKVSDTQTGLRIVPIKYIKQLITFSSNRYEFEFDMLLATKKAGINIREVPIQTVYLDNNATSHFRVIADSLSIYSRFFKFAFSGMGSFLIDIVCFYIFIYLMVGKSGNAILLATIIARLCSAIFNYIMNKKFVFSTSNSQPLIKYVVLMLSQMLISGLLTTLLTHLARQMYETGWITLIKIIVDSFLFLISYQIQKHIVFKKVVRSNAA</sequence>
<organism evidence="8 9">
    <name type="scientific">Weissella sagaensis</name>
    <dbReference type="NCBI Taxonomy" id="2559928"/>
    <lineage>
        <taxon>Bacteria</taxon>
        <taxon>Bacillati</taxon>
        <taxon>Bacillota</taxon>
        <taxon>Bacilli</taxon>
        <taxon>Lactobacillales</taxon>
        <taxon>Lactobacillaceae</taxon>
        <taxon>Weissella</taxon>
    </lineage>
</organism>
<dbReference type="Gene3D" id="3.90.550.10">
    <property type="entry name" value="Spore Coat Polysaccharide Biosynthesis Protein SpsA, Chain A"/>
    <property type="match status" value="1"/>
</dbReference>
<dbReference type="EMBL" id="JBHSSG010000014">
    <property type="protein sequence ID" value="MFC6179518.1"/>
    <property type="molecule type" value="Genomic_DNA"/>
</dbReference>
<evidence type="ECO:0000256" key="5">
    <source>
        <dbReference type="SAM" id="Phobius"/>
    </source>
</evidence>
<evidence type="ECO:0000256" key="3">
    <source>
        <dbReference type="ARBA" id="ARBA00022989"/>
    </source>
</evidence>
<evidence type="ECO:0000256" key="1">
    <source>
        <dbReference type="ARBA" id="ARBA00004141"/>
    </source>
</evidence>
<dbReference type="RefSeq" id="WP_269317126.1">
    <property type="nucleotide sequence ID" value="NZ_BJDT01000006.1"/>
</dbReference>
<dbReference type="Pfam" id="PF00535">
    <property type="entry name" value="Glycos_transf_2"/>
    <property type="match status" value="1"/>
</dbReference>
<gene>
    <name evidence="8" type="ORF">ACFQGR_09060</name>
</gene>
<keyword evidence="4 5" id="KW-0472">Membrane</keyword>
<reference evidence="9" key="1">
    <citation type="journal article" date="2019" name="Int. J. Syst. Evol. Microbiol.">
        <title>The Global Catalogue of Microorganisms (GCM) 10K type strain sequencing project: providing services to taxonomists for standard genome sequencing and annotation.</title>
        <authorList>
            <consortium name="The Broad Institute Genomics Platform"/>
            <consortium name="The Broad Institute Genome Sequencing Center for Infectious Disease"/>
            <person name="Wu L."/>
            <person name="Ma J."/>
        </authorList>
    </citation>
    <scope>NUCLEOTIDE SEQUENCE [LARGE SCALE GENOMIC DNA]</scope>
    <source>
        <strain evidence="9">CCM 8924</strain>
    </source>
</reference>
<protein>
    <submittedName>
        <fullName evidence="8">GtrA family protein</fullName>
    </submittedName>
</protein>
<keyword evidence="9" id="KW-1185">Reference proteome</keyword>
<keyword evidence="2 5" id="KW-0812">Transmembrane</keyword>
<dbReference type="InterPro" id="IPR001173">
    <property type="entry name" value="Glyco_trans_2-like"/>
</dbReference>